<dbReference type="Pfam" id="PF09180">
    <property type="entry name" value="ProRS-C_1"/>
    <property type="match status" value="1"/>
</dbReference>
<evidence type="ECO:0000256" key="6">
    <source>
        <dbReference type="ARBA" id="ARBA00023146"/>
    </source>
</evidence>
<dbReference type="HAMAP" id="MF_01571">
    <property type="entry name" value="Pro_tRNA_synth_type3"/>
    <property type="match status" value="1"/>
</dbReference>
<feature type="compositionally biased region" description="Basic residues" evidence="9">
    <location>
        <begin position="8"/>
        <end position="31"/>
    </location>
</feature>
<evidence type="ECO:0000256" key="5">
    <source>
        <dbReference type="ARBA" id="ARBA00022917"/>
    </source>
</evidence>
<dbReference type="PRINTS" id="PR01046">
    <property type="entry name" value="TRNASYNTHPRO"/>
</dbReference>
<accession>A0ABQ8Z8S1</accession>
<dbReference type="InterPro" id="IPR017449">
    <property type="entry name" value="Pro-tRNA_synth_II"/>
</dbReference>
<dbReference type="EC" id="6.1.1.15" evidence="1"/>
<evidence type="ECO:0000313" key="11">
    <source>
        <dbReference type="EMBL" id="KAJ6253282.1"/>
    </source>
</evidence>
<comment type="caution">
    <text evidence="11">The sequence shown here is derived from an EMBL/GenBank/DDBJ whole genome shotgun (WGS) entry which is preliminary data.</text>
</comment>
<feature type="domain" description="Aminoacyl-transfer RNA synthetases class-II family profile" evidence="10">
    <location>
        <begin position="104"/>
        <end position="321"/>
    </location>
</feature>
<dbReference type="SUPFAM" id="SSF52954">
    <property type="entry name" value="Class II aaRS ABD-related"/>
    <property type="match status" value="1"/>
</dbReference>
<name>A0ABQ8Z8S1_9EUKA</name>
<keyword evidence="5" id="KW-0648">Protein biosynthesis</keyword>
<dbReference type="SMART" id="SM00946">
    <property type="entry name" value="ProRS-C_1"/>
    <property type="match status" value="1"/>
</dbReference>
<dbReference type="InterPro" id="IPR002314">
    <property type="entry name" value="aa-tRNA-synt_IIb"/>
</dbReference>
<protein>
    <recommendedName>
        <fullName evidence="1">proline--tRNA ligase</fullName>
        <ecNumber evidence="1">6.1.1.15</ecNumber>
    </recommendedName>
    <alternativeName>
        <fullName evidence="7">Prolyl-tRNA synthetase</fullName>
    </alternativeName>
</protein>
<dbReference type="PANTHER" id="PTHR43382:SF2">
    <property type="entry name" value="BIFUNCTIONAL GLUTAMATE_PROLINE--TRNA LIGASE"/>
    <property type="match status" value="1"/>
</dbReference>
<evidence type="ECO:0000259" key="10">
    <source>
        <dbReference type="PROSITE" id="PS50862"/>
    </source>
</evidence>
<evidence type="ECO:0000256" key="4">
    <source>
        <dbReference type="ARBA" id="ARBA00022840"/>
    </source>
</evidence>
<dbReference type="Pfam" id="PF03129">
    <property type="entry name" value="HGTP_anticodon"/>
    <property type="match status" value="1"/>
</dbReference>
<evidence type="ECO:0000256" key="3">
    <source>
        <dbReference type="ARBA" id="ARBA00022741"/>
    </source>
</evidence>
<evidence type="ECO:0000313" key="12">
    <source>
        <dbReference type="EMBL" id="KAJ6253296.1"/>
    </source>
</evidence>
<feature type="region of interest" description="Disordered" evidence="9">
    <location>
        <begin position="1"/>
        <end position="39"/>
    </location>
</feature>
<keyword evidence="4" id="KW-0067">ATP-binding</keyword>
<dbReference type="Gene3D" id="3.30.110.30">
    <property type="entry name" value="C-terminal domain of ProRS"/>
    <property type="match status" value="1"/>
</dbReference>
<reference evidence="11" key="1">
    <citation type="submission" date="2022-08" db="EMBL/GenBank/DDBJ databases">
        <title>Novel sulfate-reducing endosymbionts in the free-living metamonad Anaeramoeba.</title>
        <authorList>
            <person name="Jerlstrom-Hultqvist J."/>
            <person name="Cepicka I."/>
            <person name="Gallot-Lavallee L."/>
            <person name="Salas-Leiva D."/>
            <person name="Curtis B.A."/>
            <person name="Zahonova K."/>
            <person name="Pipaliya S."/>
            <person name="Dacks J."/>
            <person name="Roger A.J."/>
        </authorList>
    </citation>
    <scope>NUCLEOTIDE SEQUENCE</scope>
    <source>
        <strain evidence="11">Schooner1</strain>
    </source>
</reference>
<sequence length="524" mass="60578">MSENKQNNQKKQKQKQKQNHNTKKQRRKKAGTQKTKQQSKVTFSADKLTEFSIWYENILEYADIVDKRYPIKGMPVFKPYGCFMQTKTMDLIEKEWESQDIDRVKFPTMIPETFLNKEQDHIKGFGSQCFWVTHGGLDELNVRLALRPTSETAMYSMFSLWIRSHNDLPLRVYQTCDVFRYETKQTRPLIRVREIPFNEVHTVHSSVEDALQNLEDAWKGYYKVINDQLGIYGLRLRRPDWDKFAGAEHTDVLDSVMPSGKVLQAVGAHYLGQKFAKPFDIKFTNKDMKEELGYMTCYGVSSRLLATVIGVHGDNKGLNLPSTVARYHVVIVPILARKSKVPHEDLLSKAEELSKTLQSAGIRCKIDNRQLRPGEKYYFWEMKGVPIRLELGQYDYQKNEVRRVLRINSEKVQHPLDNIVELLQKDLKFVDETLNKRALEFHNSRVTNCSTIEEMQEAIKKGGFARIPYYSVGMDGKEGDKKVHELTGGEVRGTLVGEEPPEEGTLCLITNKPAKVYAYVARSY</sequence>
<dbReference type="InterPro" id="IPR004499">
    <property type="entry name" value="Pro-tRNA-ligase_IIa_arc-type"/>
</dbReference>
<dbReference type="PROSITE" id="PS50862">
    <property type="entry name" value="AA_TRNA_LIGASE_II"/>
    <property type="match status" value="1"/>
</dbReference>
<evidence type="ECO:0000256" key="8">
    <source>
        <dbReference type="ARBA" id="ARBA00047671"/>
    </source>
</evidence>
<evidence type="ECO:0000256" key="7">
    <source>
        <dbReference type="ARBA" id="ARBA00029731"/>
    </source>
</evidence>
<dbReference type="Proteomes" id="UP001150062">
    <property type="component" value="Unassembled WGS sequence"/>
</dbReference>
<dbReference type="NCBIfam" id="TIGR00408">
    <property type="entry name" value="proS_fam_I"/>
    <property type="match status" value="1"/>
</dbReference>
<dbReference type="InterPro" id="IPR016061">
    <property type="entry name" value="Pro-tRNA_ligase_II_C"/>
</dbReference>
<keyword evidence="13" id="KW-1185">Reference proteome</keyword>
<keyword evidence="3" id="KW-0547">Nucleotide-binding</keyword>
<dbReference type="InterPro" id="IPR006195">
    <property type="entry name" value="aa-tRNA-synth_II"/>
</dbReference>
<dbReference type="EMBL" id="JAOAOG010000032">
    <property type="protein sequence ID" value="KAJ6253296.1"/>
    <property type="molecule type" value="Genomic_DNA"/>
</dbReference>
<evidence type="ECO:0000313" key="13">
    <source>
        <dbReference type="Proteomes" id="UP001150062"/>
    </source>
</evidence>
<dbReference type="PANTHER" id="PTHR43382">
    <property type="entry name" value="PROLYL-TRNA SYNTHETASE"/>
    <property type="match status" value="1"/>
</dbReference>
<proteinExistence type="inferred from homology"/>
<dbReference type="Gene3D" id="3.30.930.10">
    <property type="entry name" value="Bira Bifunctional Protein, Domain 2"/>
    <property type="match status" value="1"/>
</dbReference>
<dbReference type="SUPFAM" id="SSF64586">
    <property type="entry name" value="C-terminal domain of ProRS"/>
    <property type="match status" value="1"/>
</dbReference>
<dbReference type="InterPro" id="IPR036621">
    <property type="entry name" value="Anticodon-bd_dom_sf"/>
</dbReference>
<comment type="catalytic activity">
    <reaction evidence="8">
        <text>tRNA(Pro) + L-proline + ATP = L-prolyl-tRNA(Pro) + AMP + diphosphate</text>
        <dbReference type="Rhea" id="RHEA:14305"/>
        <dbReference type="Rhea" id="RHEA-COMP:9700"/>
        <dbReference type="Rhea" id="RHEA-COMP:9702"/>
        <dbReference type="ChEBI" id="CHEBI:30616"/>
        <dbReference type="ChEBI" id="CHEBI:33019"/>
        <dbReference type="ChEBI" id="CHEBI:60039"/>
        <dbReference type="ChEBI" id="CHEBI:78442"/>
        <dbReference type="ChEBI" id="CHEBI:78532"/>
        <dbReference type="ChEBI" id="CHEBI:456215"/>
        <dbReference type="EC" id="6.1.1.15"/>
    </reaction>
</comment>
<organism evidence="11 13">
    <name type="scientific">Anaeramoeba flamelloides</name>
    <dbReference type="NCBI Taxonomy" id="1746091"/>
    <lineage>
        <taxon>Eukaryota</taxon>
        <taxon>Metamonada</taxon>
        <taxon>Anaeramoebidae</taxon>
        <taxon>Anaeramoeba</taxon>
    </lineage>
</organism>
<evidence type="ECO:0000256" key="9">
    <source>
        <dbReference type="SAM" id="MobiDB-lite"/>
    </source>
</evidence>
<dbReference type="EMBL" id="JAOAOG010000032">
    <property type="protein sequence ID" value="KAJ6253282.1"/>
    <property type="molecule type" value="Genomic_DNA"/>
</dbReference>
<evidence type="ECO:0000256" key="1">
    <source>
        <dbReference type="ARBA" id="ARBA00012831"/>
    </source>
</evidence>
<dbReference type="InterPro" id="IPR045864">
    <property type="entry name" value="aa-tRNA-synth_II/BPL/LPL"/>
</dbReference>
<dbReference type="Gene3D" id="3.40.50.800">
    <property type="entry name" value="Anticodon-binding domain"/>
    <property type="match status" value="1"/>
</dbReference>
<dbReference type="InterPro" id="IPR004154">
    <property type="entry name" value="Anticodon-bd"/>
</dbReference>
<evidence type="ECO:0000256" key="2">
    <source>
        <dbReference type="ARBA" id="ARBA00022598"/>
    </source>
</evidence>
<keyword evidence="6" id="KW-0030">Aminoacyl-tRNA synthetase</keyword>
<keyword evidence="2" id="KW-0436">Ligase</keyword>
<dbReference type="SUPFAM" id="SSF55681">
    <property type="entry name" value="Class II aaRS and biotin synthetases"/>
    <property type="match status" value="1"/>
</dbReference>
<gene>
    <name evidence="11" type="ORF">M0813_01328</name>
    <name evidence="12" type="ORF">M0813_01342</name>
</gene>
<dbReference type="InterPro" id="IPR002316">
    <property type="entry name" value="Pro-tRNA-ligase_IIa"/>
</dbReference>
<dbReference type="Pfam" id="PF00587">
    <property type="entry name" value="tRNA-synt_2b"/>
    <property type="match status" value="1"/>
</dbReference>